<keyword evidence="1" id="KW-0808">Transferase</keyword>
<dbReference type="EMBL" id="CP053452">
    <property type="protein sequence ID" value="QJX00393.1"/>
    <property type="molecule type" value="Genomic_DNA"/>
</dbReference>
<dbReference type="PROSITE" id="PS50011">
    <property type="entry name" value="PROTEIN_KINASE_DOM"/>
    <property type="match status" value="1"/>
</dbReference>
<organism evidence="8 9">
    <name type="scientific">Frigoriglobus tundricola</name>
    <dbReference type="NCBI Taxonomy" id="2774151"/>
    <lineage>
        <taxon>Bacteria</taxon>
        <taxon>Pseudomonadati</taxon>
        <taxon>Planctomycetota</taxon>
        <taxon>Planctomycetia</taxon>
        <taxon>Gemmatales</taxon>
        <taxon>Gemmataceae</taxon>
        <taxon>Frigoriglobus</taxon>
    </lineage>
</organism>
<dbReference type="RefSeq" id="WP_171475147.1">
    <property type="nucleotide sequence ID" value="NZ_CP053452.2"/>
</dbReference>
<dbReference type="PROSITE" id="PS00108">
    <property type="entry name" value="PROTEIN_KINASE_ST"/>
    <property type="match status" value="1"/>
</dbReference>
<evidence type="ECO:0000313" key="8">
    <source>
        <dbReference type="EMBL" id="QJX00393.1"/>
    </source>
</evidence>
<evidence type="ECO:0000256" key="4">
    <source>
        <dbReference type="ARBA" id="ARBA00022840"/>
    </source>
</evidence>
<dbReference type="Proteomes" id="UP000503447">
    <property type="component" value="Chromosome"/>
</dbReference>
<dbReference type="InterPro" id="IPR000719">
    <property type="entry name" value="Prot_kinase_dom"/>
</dbReference>
<dbReference type="SMART" id="SM00220">
    <property type="entry name" value="S_TKc"/>
    <property type="match status" value="1"/>
</dbReference>
<dbReference type="InterPro" id="IPR017441">
    <property type="entry name" value="Protein_kinase_ATP_BS"/>
</dbReference>
<feature type="domain" description="Protein kinase" evidence="7">
    <location>
        <begin position="21"/>
        <end position="293"/>
    </location>
</feature>
<evidence type="ECO:0000313" key="9">
    <source>
        <dbReference type="Proteomes" id="UP000503447"/>
    </source>
</evidence>
<feature type="compositionally biased region" description="Pro residues" evidence="6">
    <location>
        <begin position="317"/>
        <end position="332"/>
    </location>
</feature>
<dbReference type="SUPFAM" id="SSF56112">
    <property type="entry name" value="Protein kinase-like (PK-like)"/>
    <property type="match status" value="1"/>
</dbReference>
<feature type="region of interest" description="Disordered" evidence="6">
    <location>
        <begin position="388"/>
        <end position="418"/>
    </location>
</feature>
<feature type="compositionally biased region" description="Polar residues" evidence="6">
    <location>
        <begin position="406"/>
        <end position="418"/>
    </location>
</feature>
<evidence type="ECO:0000256" key="6">
    <source>
        <dbReference type="SAM" id="MobiDB-lite"/>
    </source>
</evidence>
<keyword evidence="4 5" id="KW-0067">ATP-binding</keyword>
<dbReference type="Gene3D" id="1.10.510.10">
    <property type="entry name" value="Transferase(Phosphotransferase) domain 1"/>
    <property type="match status" value="1"/>
</dbReference>
<evidence type="ECO:0000259" key="7">
    <source>
        <dbReference type="PROSITE" id="PS50011"/>
    </source>
</evidence>
<dbReference type="InterPro" id="IPR008271">
    <property type="entry name" value="Ser/Thr_kinase_AS"/>
</dbReference>
<sequence>MSERDRETDGPAGAPHTVAGYRLLRKIGDGGMSAVYQSYDVAAARPVAVKVLADHLAEQPEFVGRFYREARLSRVLEHAHVVQGYASGFDPEAGKHFLVLEYIDGPSAHGALLRLGRLSVGMAVRIGIDIALALEFLHERQYVHRDVKPDNILLHPDGGAKLADLGLAKRLNDDSQLTSIHQGVGTSYYMPYEQAVNANLVDGRSDIFALGATLYHLLTGEVPFPGATHDEVVRDKWHGTFRPLREANPAVPAEVAELVEGTLACDPRARIQKAGRLAAALDATKLATRLPSFAHAAAAHEPAPPCDAPTRTDHHVPLPPAGGAPSAPPPPITLGGGAAFVPRLVAGHSKRPVPATAPNPPRSRGWLWVVGAGALVLAALAQQVARSHFSEEPNRPAHRPIVPKVTKQTDGLTTASSR</sequence>
<keyword evidence="9" id="KW-1185">Reference proteome</keyword>
<proteinExistence type="predicted"/>
<dbReference type="InterPro" id="IPR011009">
    <property type="entry name" value="Kinase-like_dom_sf"/>
</dbReference>
<dbReference type="Gene3D" id="3.30.200.20">
    <property type="entry name" value="Phosphorylase Kinase, domain 1"/>
    <property type="match status" value="1"/>
</dbReference>
<gene>
    <name evidence="8" type="ORF">FTUN_8022</name>
</gene>
<dbReference type="AlphaFoldDB" id="A0A6M5Z573"/>
<dbReference type="PROSITE" id="PS00107">
    <property type="entry name" value="PROTEIN_KINASE_ATP"/>
    <property type="match status" value="1"/>
</dbReference>
<name>A0A6M5Z573_9BACT</name>
<dbReference type="PANTHER" id="PTHR43289:SF6">
    <property type="entry name" value="SERINE_THREONINE-PROTEIN KINASE NEKL-3"/>
    <property type="match status" value="1"/>
</dbReference>
<dbReference type="GO" id="GO:0004674">
    <property type="term" value="F:protein serine/threonine kinase activity"/>
    <property type="evidence" value="ECO:0007669"/>
    <property type="project" value="TreeGrafter"/>
</dbReference>
<evidence type="ECO:0000256" key="2">
    <source>
        <dbReference type="ARBA" id="ARBA00022741"/>
    </source>
</evidence>
<evidence type="ECO:0000256" key="3">
    <source>
        <dbReference type="ARBA" id="ARBA00022777"/>
    </source>
</evidence>
<accession>A0A6M5Z573</accession>
<dbReference type="PANTHER" id="PTHR43289">
    <property type="entry name" value="MITOGEN-ACTIVATED PROTEIN KINASE KINASE KINASE 20-RELATED"/>
    <property type="match status" value="1"/>
</dbReference>
<feature type="region of interest" description="Disordered" evidence="6">
    <location>
        <begin position="298"/>
        <end position="335"/>
    </location>
</feature>
<reference evidence="9" key="1">
    <citation type="submission" date="2020-05" db="EMBL/GenBank/DDBJ databases">
        <title>Frigoriglobus tundricola gen. nov., sp. nov., a psychrotolerant cellulolytic planctomycete of the family Gemmataceae with two divergent copies of 16S rRNA gene.</title>
        <authorList>
            <person name="Kulichevskaya I.S."/>
            <person name="Ivanova A.A."/>
            <person name="Naumoff D.G."/>
            <person name="Beletsky A.V."/>
            <person name="Rijpstra W.I.C."/>
            <person name="Sinninghe Damste J.S."/>
            <person name="Mardanov A.V."/>
            <person name="Ravin N.V."/>
            <person name="Dedysh S.N."/>
        </authorList>
    </citation>
    <scope>NUCLEOTIDE SEQUENCE [LARGE SCALE GENOMIC DNA]</scope>
    <source>
        <strain evidence="9">PL17</strain>
    </source>
</reference>
<keyword evidence="3" id="KW-0418">Kinase</keyword>
<evidence type="ECO:0000256" key="5">
    <source>
        <dbReference type="PROSITE-ProRule" id="PRU10141"/>
    </source>
</evidence>
<protein>
    <recommendedName>
        <fullName evidence="7">Protein kinase domain-containing protein</fullName>
    </recommendedName>
</protein>
<dbReference type="KEGG" id="ftj:FTUN_8022"/>
<dbReference type="CDD" id="cd14014">
    <property type="entry name" value="STKc_PknB_like"/>
    <property type="match status" value="1"/>
</dbReference>
<keyword evidence="2 5" id="KW-0547">Nucleotide-binding</keyword>
<dbReference type="GO" id="GO:0005524">
    <property type="term" value="F:ATP binding"/>
    <property type="evidence" value="ECO:0007669"/>
    <property type="project" value="UniProtKB-UniRule"/>
</dbReference>
<feature type="binding site" evidence="5">
    <location>
        <position position="50"/>
    </location>
    <ligand>
        <name>ATP</name>
        <dbReference type="ChEBI" id="CHEBI:30616"/>
    </ligand>
</feature>
<dbReference type="Pfam" id="PF00069">
    <property type="entry name" value="Pkinase"/>
    <property type="match status" value="1"/>
</dbReference>
<evidence type="ECO:0000256" key="1">
    <source>
        <dbReference type="ARBA" id="ARBA00022679"/>
    </source>
</evidence>